<dbReference type="Gene3D" id="3.10.450.50">
    <property type="match status" value="1"/>
</dbReference>
<dbReference type="OrthoDB" id="25408at2759"/>
<dbReference type="SUPFAM" id="SSF54427">
    <property type="entry name" value="NTF2-like"/>
    <property type="match status" value="1"/>
</dbReference>
<comment type="subcellular location">
    <subcellularLocation>
        <location evidence="4">Cytoplasm</location>
    </subcellularLocation>
    <subcellularLocation>
        <location evidence="4">Nucleus</location>
    </subcellularLocation>
</comment>
<evidence type="ECO:0000313" key="7">
    <source>
        <dbReference type="Proteomes" id="UP000008144"/>
    </source>
</evidence>
<gene>
    <name evidence="6" type="primary">LOC100184548</name>
</gene>
<dbReference type="InterPro" id="IPR018222">
    <property type="entry name" value="Nuclear_transport_factor_2_euk"/>
</dbReference>
<dbReference type="PANTHER" id="PTHR12612">
    <property type="entry name" value="NUCLEAR TRANSPORT FACTOR 2"/>
    <property type="match status" value="1"/>
</dbReference>
<reference evidence="7" key="1">
    <citation type="journal article" date="2002" name="Science">
        <title>The draft genome of Ciona intestinalis: insights into chordate and vertebrate origins.</title>
        <authorList>
            <person name="Dehal P."/>
            <person name="Satou Y."/>
            <person name="Campbell R.K."/>
            <person name="Chapman J."/>
            <person name="Degnan B."/>
            <person name="De Tomaso A."/>
            <person name="Davidson B."/>
            <person name="Di Gregorio A."/>
            <person name="Gelpke M."/>
            <person name="Goodstein D.M."/>
            <person name="Harafuji N."/>
            <person name="Hastings K.E."/>
            <person name="Ho I."/>
            <person name="Hotta K."/>
            <person name="Huang W."/>
            <person name="Kawashima T."/>
            <person name="Lemaire P."/>
            <person name="Martinez D."/>
            <person name="Meinertzhagen I.A."/>
            <person name="Necula S."/>
            <person name="Nonaka M."/>
            <person name="Putnam N."/>
            <person name="Rash S."/>
            <person name="Saiga H."/>
            <person name="Satake M."/>
            <person name="Terry A."/>
            <person name="Yamada L."/>
            <person name="Wang H.G."/>
            <person name="Awazu S."/>
            <person name="Azumi K."/>
            <person name="Boore J."/>
            <person name="Branno M."/>
            <person name="Chin-Bow S."/>
            <person name="DeSantis R."/>
            <person name="Doyle S."/>
            <person name="Francino P."/>
            <person name="Keys D.N."/>
            <person name="Haga S."/>
            <person name="Hayashi H."/>
            <person name="Hino K."/>
            <person name="Imai K.S."/>
            <person name="Inaba K."/>
            <person name="Kano S."/>
            <person name="Kobayashi K."/>
            <person name="Kobayashi M."/>
            <person name="Lee B.I."/>
            <person name="Makabe K.W."/>
            <person name="Manohar C."/>
            <person name="Matassi G."/>
            <person name="Medina M."/>
            <person name="Mochizuki Y."/>
            <person name="Mount S."/>
            <person name="Morishita T."/>
            <person name="Miura S."/>
            <person name="Nakayama A."/>
            <person name="Nishizaka S."/>
            <person name="Nomoto H."/>
            <person name="Ohta F."/>
            <person name="Oishi K."/>
            <person name="Rigoutsos I."/>
            <person name="Sano M."/>
            <person name="Sasaki A."/>
            <person name="Sasakura Y."/>
            <person name="Shoguchi E."/>
            <person name="Shin-i T."/>
            <person name="Spagnuolo A."/>
            <person name="Stainier D."/>
            <person name="Suzuki M.M."/>
            <person name="Tassy O."/>
            <person name="Takatori N."/>
            <person name="Tokuoka M."/>
            <person name="Yagi K."/>
            <person name="Yoshizaki F."/>
            <person name="Wada S."/>
            <person name="Zhang C."/>
            <person name="Hyatt P.D."/>
            <person name="Larimer F."/>
            <person name="Detter C."/>
            <person name="Doggett N."/>
            <person name="Glavina T."/>
            <person name="Hawkins T."/>
            <person name="Richardson P."/>
            <person name="Lucas S."/>
            <person name="Kohara Y."/>
            <person name="Levine M."/>
            <person name="Satoh N."/>
            <person name="Rokhsar D.S."/>
        </authorList>
    </citation>
    <scope>NUCLEOTIDE SEQUENCE [LARGE SCALE GENOMIC DNA]</scope>
</reference>
<reference evidence="6" key="4">
    <citation type="submission" date="2025-09" db="UniProtKB">
        <authorList>
            <consortium name="Ensembl"/>
        </authorList>
    </citation>
    <scope>IDENTIFICATION</scope>
</reference>
<dbReference type="HOGENOM" id="CLU_122448_1_1_1"/>
<name>H2XXY8_CIOIN</name>
<dbReference type="STRING" id="7719.ENSCINP00000034522"/>
<dbReference type="GO" id="GO:0044613">
    <property type="term" value="C:nuclear pore central transport channel"/>
    <property type="evidence" value="ECO:0000318"/>
    <property type="project" value="GO_Central"/>
</dbReference>
<keyword evidence="1 4" id="KW-0813">Transport</keyword>
<evidence type="ECO:0000313" key="6">
    <source>
        <dbReference type="Ensembl" id="ENSCINP00000034522.1"/>
    </source>
</evidence>
<accession>H2XXY8</accession>
<dbReference type="OMA" id="HFTRLYY"/>
<evidence type="ECO:0000259" key="5">
    <source>
        <dbReference type="PROSITE" id="PS50177"/>
    </source>
</evidence>
<dbReference type="FunFam" id="3.10.450.50:FF:000006">
    <property type="entry name" value="NTF2-related export protein 2 isoform 1"/>
    <property type="match status" value="1"/>
</dbReference>
<reference evidence="6" key="3">
    <citation type="submission" date="2025-08" db="UniProtKB">
        <authorList>
            <consortium name="Ensembl"/>
        </authorList>
    </citation>
    <scope>IDENTIFICATION</scope>
</reference>
<dbReference type="Pfam" id="PF02136">
    <property type="entry name" value="NTF2"/>
    <property type="match status" value="1"/>
</dbReference>
<organism evidence="6 7">
    <name type="scientific">Ciona intestinalis</name>
    <name type="common">Transparent sea squirt</name>
    <name type="synonym">Ascidia intestinalis</name>
    <dbReference type="NCBI Taxonomy" id="7719"/>
    <lineage>
        <taxon>Eukaryota</taxon>
        <taxon>Metazoa</taxon>
        <taxon>Chordata</taxon>
        <taxon>Tunicata</taxon>
        <taxon>Ascidiacea</taxon>
        <taxon>Phlebobranchia</taxon>
        <taxon>Cionidae</taxon>
        <taxon>Ciona</taxon>
    </lineage>
</organism>
<dbReference type="GO" id="GO:0016973">
    <property type="term" value="P:poly(A)+ mRNA export from nucleus"/>
    <property type="evidence" value="ECO:0000318"/>
    <property type="project" value="GO_Central"/>
</dbReference>
<dbReference type="PROSITE" id="PS50177">
    <property type="entry name" value="NTF2_DOMAIN"/>
    <property type="match status" value="1"/>
</dbReference>
<keyword evidence="3 4" id="KW-0539">Nucleus</keyword>
<dbReference type="RefSeq" id="XP_026693208.1">
    <property type="nucleotide sequence ID" value="XM_026837407.1"/>
</dbReference>
<dbReference type="EMBL" id="EAAA01001097">
    <property type="status" value="NOT_ANNOTATED_CDS"/>
    <property type="molecule type" value="Genomic_DNA"/>
</dbReference>
<feature type="domain" description="NTF2" evidence="5">
    <location>
        <begin position="17"/>
        <end position="132"/>
    </location>
</feature>
<dbReference type="InterPro" id="IPR045875">
    <property type="entry name" value="NTF2"/>
</dbReference>
<dbReference type="Proteomes" id="UP000008144">
    <property type="component" value="Chromosome 13"/>
</dbReference>
<comment type="function">
    <text evidence="4">Has a role in nuclear-cytoplasmic transport of proteins and mRNAs.</text>
</comment>
<evidence type="ECO:0000256" key="4">
    <source>
        <dbReference type="RuleBase" id="RU369002"/>
    </source>
</evidence>
<dbReference type="InterPro" id="IPR002075">
    <property type="entry name" value="NTF2_dom"/>
</dbReference>
<accession>A0A1W5BCQ7</accession>
<keyword evidence="7" id="KW-1185">Reference proteome</keyword>
<evidence type="ECO:0000256" key="3">
    <source>
        <dbReference type="ARBA" id="ARBA00023242"/>
    </source>
</evidence>
<sequence>MAVEQDPKVQIEQSIEAGTKFCNIFYEHFDKTRHRIGKMYHDTAQLVWEGNGVVGKANIEKYLQDLPGCFHRLDWFDCQPILSQFTSGKETIVVATGGTVKYDSHPMRGFMQNFMLTNVDGTWKIITDSFRLQKTFVQS</sequence>
<keyword evidence="2 4" id="KW-0653">Protein transport</keyword>
<dbReference type="FunCoup" id="H2XXY8">
    <property type="interactions" value="510"/>
</dbReference>
<dbReference type="InterPro" id="IPR032710">
    <property type="entry name" value="NTF2-like_dom_sf"/>
</dbReference>
<dbReference type="KEGG" id="cin:100184548"/>
<dbReference type="InParanoid" id="H2XXY8"/>
<dbReference type="GeneID" id="100184548"/>
<proteinExistence type="predicted"/>
<evidence type="ECO:0000256" key="2">
    <source>
        <dbReference type="ARBA" id="ARBA00022927"/>
    </source>
</evidence>
<dbReference type="CDD" id="cd00780">
    <property type="entry name" value="NTF2"/>
    <property type="match status" value="1"/>
</dbReference>
<reference evidence="6" key="2">
    <citation type="journal article" date="2008" name="Genome Biol.">
        <title>Improved genome assembly and evidence-based global gene model set for the chordate Ciona intestinalis: new insight into intron and operon populations.</title>
        <authorList>
            <person name="Satou Y."/>
            <person name="Mineta K."/>
            <person name="Ogasawara M."/>
            <person name="Sasakura Y."/>
            <person name="Shoguchi E."/>
            <person name="Ueno K."/>
            <person name="Yamada L."/>
            <person name="Matsumoto J."/>
            <person name="Wasserscheid J."/>
            <person name="Dewar K."/>
            <person name="Wiley G.B."/>
            <person name="Macmil S.L."/>
            <person name="Roe B.A."/>
            <person name="Zeller R.W."/>
            <person name="Hastings K.E."/>
            <person name="Lemaire P."/>
            <person name="Lindquist E."/>
            <person name="Endo T."/>
            <person name="Hotta K."/>
            <person name="Inaba K."/>
        </authorList>
    </citation>
    <scope>NUCLEOTIDE SEQUENCE [LARGE SCALE GENOMIC DNA]</scope>
    <source>
        <strain evidence="6">wild type</strain>
    </source>
</reference>
<protein>
    <recommendedName>
        <fullName evidence="4">NTF2-related export protein</fullName>
    </recommendedName>
</protein>
<dbReference type="GeneTree" id="ENSGT00940000170896"/>
<dbReference type="Ensembl" id="ENSCINT00000033456.1">
    <property type="protein sequence ID" value="ENSCINP00000034522.1"/>
    <property type="gene ID" value="ENSCING00000024260.1"/>
</dbReference>
<dbReference type="GO" id="GO:0005737">
    <property type="term" value="C:cytoplasm"/>
    <property type="evidence" value="ECO:0007669"/>
    <property type="project" value="UniProtKB-SubCell"/>
</dbReference>
<keyword evidence="4" id="KW-0963">Cytoplasm</keyword>
<dbReference type="AlphaFoldDB" id="H2XXY8"/>
<dbReference type="GO" id="GO:0015031">
    <property type="term" value="P:protein transport"/>
    <property type="evidence" value="ECO:0007669"/>
    <property type="project" value="UniProtKB-KW"/>
</dbReference>
<evidence type="ECO:0000256" key="1">
    <source>
        <dbReference type="ARBA" id="ARBA00022448"/>
    </source>
</evidence>